<sequence>MLDLTRRERNQFLDLEAVAGDDDDTEEEGLYDEEFLLEDRGHDFTGKAHPAVFNGLRRAEEEEGEITGRWQELVDRAHARTNSQRYHRTEQDSDDEGYVLQDDDILWEIGCKVGSEQAVVFEILASALHYPNAGELATSVVASTTPGRIYAEVRSSAQVFKLARSFAVLNPYKVSPVPREDVFKILKCSPSHKYWPWARTGNPGLPKP</sequence>
<protein>
    <submittedName>
        <fullName evidence="1">Uncharacterized protein</fullName>
    </submittedName>
</protein>
<dbReference type="AlphaFoldDB" id="A0A0D2KDH0"/>
<organism evidence="1 2">
    <name type="scientific">Hypholoma sublateritium (strain FD-334 SS-4)</name>
    <dbReference type="NCBI Taxonomy" id="945553"/>
    <lineage>
        <taxon>Eukaryota</taxon>
        <taxon>Fungi</taxon>
        <taxon>Dikarya</taxon>
        <taxon>Basidiomycota</taxon>
        <taxon>Agaricomycotina</taxon>
        <taxon>Agaricomycetes</taxon>
        <taxon>Agaricomycetidae</taxon>
        <taxon>Agaricales</taxon>
        <taxon>Agaricineae</taxon>
        <taxon>Strophariaceae</taxon>
        <taxon>Hypholoma</taxon>
    </lineage>
</organism>
<evidence type="ECO:0000313" key="1">
    <source>
        <dbReference type="EMBL" id="KJA12607.1"/>
    </source>
</evidence>
<name>A0A0D2KDH0_HYPSF</name>
<gene>
    <name evidence="1" type="ORF">HYPSUDRAFT_210324</name>
</gene>
<dbReference type="EMBL" id="KN818080">
    <property type="protein sequence ID" value="KJA12607.1"/>
    <property type="molecule type" value="Genomic_DNA"/>
</dbReference>
<dbReference type="GO" id="GO:0003729">
    <property type="term" value="F:mRNA binding"/>
    <property type="evidence" value="ECO:0007669"/>
    <property type="project" value="TreeGrafter"/>
</dbReference>
<dbReference type="PANTHER" id="PTHR11125:SF7">
    <property type="entry name" value="TRANSCRIPTION ELONGATION FACTOR SPT5"/>
    <property type="match status" value="1"/>
</dbReference>
<keyword evidence="2" id="KW-1185">Reference proteome</keyword>
<dbReference type="GO" id="GO:0032044">
    <property type="term" value="C:DSIF complex"/>
    <property type="evidence" value="ECO:0007669"/>
    <property type="project" value="TreeGrafter"/>
</dbReference>
<dbReference type="InterPro" id="IPR036735">
    <property type="entry name" value="NGN_dom_sf"/>
</dbReference>
<dbReference type="PANTHER" id="PTHR11125">
    <property type="entry name" value="SUPPRESSOR OF TY 5"/>
    <property type="match status" value="1"/>
</dbReference>
<dbReference type="Gene3D" id="3.30.70.940">
    <property type="entry name" value="NusG, N-terminal domain"/>
    <property type="match status" value="1"/>
</dbReference>
<accession>A0A0D2KDH0</accession>
<dbReference type="STRING" id="945553.A0A0D2KDH0"/>
<proteinExistence type="predicted"/>
<dbReference type="Proteomes" id="UP000054270">
    <property type="component" value="Unassembled WGS sequence"/>
</dbReference>
<reference evidence="2" key="1">
    <citation type="submission" date="2014-04" db="EMBL/GenBank/DDBJ databases">
        <title>Evolutionary Origins and Diversification of the Mycorrhizal Mutualists.</title>
        <authorList>
            <consortium name="DOE Joint Genome Institute"/>
            <consortium name="Mycorrhizal Genomics Consortium"/>
            <person name="Kohler A."/>
            <person name="Kuo A."/>
            <person name="Nagy L.G."/>
            <person name="Floudas D."/>
            <person name="Copeland A."/>
            <person name="Barry K.W."/>
            <person name="Cichocki N."/>
            <person name="Veneault-Fourrey C."/>
            <person name="LaButti K."/>
            <person name="Lindquist E.A."/>
            <person name="Lipzen A."/>
            <person name="Lundell T."/>
            <person name="Morin E."/>
            <person name="Murat C."/>
            <person name="Riley R."/>
            <person name="Ohm R."/>
            <person name="Sun H."/>
            <person name="Tunlid A."/>
            <person name="Henrissat B."/>
            <person name="Grigoriev I.V."/>
            <person name="Hibbett D.S."/>
            <person name="Martin F."/>
        </authorList>
    </citation>
    <scope>NUCLEOTIDE SEQUENCE [LARGE SCALE GENOMIC DNA]</scope>
    <source>
        <strain evidence="2">FD-334 SS-4</strain>
    </source>
</reference>
<dbReference type="InterPro" id="IPR039659">
    <property type="entry name" value="SPT5"/>
</dbReference>
<dbReference type="OrthoDB" id="3066781at2759"/>
<evidence type="ECO:0000313" key="2">
    <source>
        <dbReference type="Proteomes" id="UP000054270"/>
    </source>
</evidence>
<dbReference type="GO" id="GO:0032784">
    <property type="term" value="P:regulation of DNA-templated transcription elongation"/>
    <property type="evidence" value="ECO:0007669"/>
    <property type="project" value="InterPro"/>
</dbReference>
<dbReference type="GO" id="GO:0006368">
    <property type="term" value="P:transcription elongation by RNA polymerase II"/>
    <property type="evidence" value="ECO:0007669"/>
    <property type="project" value="TreeGrafter"/>
</dbReference>
<dbReference type="GO" id="GO:0006357">
    <property type="term" value="P:regulation of transcription by RNA polymerase II"/>
    <property type="evidence" value="ECO:0007669"/>
    <property type="project" value="InterPro"/>
</dbReference>